<reference evidence="3" key="1">
    <citation type="journal article" date="2023" name="Mol. Biol. Evol.">
        <title>Third-Generation Sequencing Reveals the Adaptive Role of the Epigenome in Three Deep-Sea Polychaetes.</title>
        <authorList>
            <person name="Perez M."/>
            <person name="Aroh O."/>
            <person name="Sun Y."/>
            <person name="Lan Y."/>
            <person name="Juniper S.K."/>
            <person name="Young C.R."/>
            <person name="Angers B."/>
            <person name="Qian P.Y."/>
        </authorList>
    </citation>
    <scope>NUCLEOTIDE SEQUENCE</scope>
    <source>
        <strain evidence="3">P08H-3</strain>
    </source>
</reference>
<evidence type="ECO:0000259" key="2">
    <source>
        <dbReference type="PROSITE" id="PS50878"/>
    </source>
</evidence>
<organism evidence="3 4">
    <name type="scientific">Paralvinella palmiformis</name>
    <dbReference type="NCBI Taxonomy" id="53620"/>
    <lineage>
        <taxon>Eukaryota</taxon>
        <taxon>Metazoa</taxon>
        <taxon>Spiralia</taxon>
        <taxon>Lophotrochozoa</taxon>
        <taxon>Annelida</taxon>
        <taxon>Polychaeta</taxon>
        <taxon>Sedentaria</taxon>
        <taxon>Canalipalpata</taxon>
        <taxon>Terebellida</taxon>
        <taxon>Terebelliformia</taxon>
        <taxon>Alvinellidae</taxon>
        <taxon>Paralvinella</taxon>
    </lineage>
</organism>
<name>A0AAD9MU82_9ANNE</name>
<feature type="region of interest" description="Disordered" evidence="1">
    <location>
        <begin position="154"/>
        <end position="175"/>
    </location>
</feature>
<dbReference type="InterPro" id="IPR043502">
    <property type="entry name" value="DNA/RNA_pol_sf"/>
</dbReference>
<comment type="caution">
    <text evidence="3">The sequence shown here is derived from an EMBL/GenBank/DDBJ whole genome shotgun (WGS) entry which is preliminary data.</text>
</comment>
<dbReference type="Pfam" id="PF00078">
    <property type="entry name" value="RVT_1"/>
    <property type="match status" value="1"/>
</dbReference>
<dbReference type="CDD" id="cd01650">
    <property type="entry name" value="RT_nLTR_like"/>
    <property type="match status" value="1"/>
</dbReference>
<dbReference type="AlphaFoldDB" id="A0AAD9MU82"/>
<feature type="domain" description="Reverse transcriptase" evidence="2">
    <location>
        <begin position="358"/>
        <end position="627"/>
    </location>
</feature>
<proteinExistence type="predicted"/>
<protein>
    <recommendedName>
        <fullName evidence="2">Reverse transcriptase domain-containing protein</fullName>
    </recommendedName>
</protein>
<keyword evidence="4" id="KW-1185">Reference proteome</keyword>
<evidence type="ECO:0000256" key="1">
    <source>
        <dbReference type="SAM" id="MobiDB-lite"/>
    </source>
</evidence>
<sequence length="767" mass="87046">MLLYDFICDNELYVANFLHKQPVNYTYAKGTHYTYIDHVLVSKEYIDMIPDCKIINSSDENTGDQLPIRTSIILSVKDLQNTHRNDIEYNNVPKFPTVDWCNETQRDAYRNNIHEAAKKLPKIDFISVGAENAKSAVNKACDVIIKAIHESSSNISSSSNSQYKGTSNKKQKHRWNQNCSISKSRVKFWYNLWNSNDRPRHGYVFTSYKLAKKSHRKACKVAVNSKIYTDFNTLTQLYLCKRSGKMWNLIRSLRGGRNNCHNDINIGDLEKFYDDKFSAGHISSEIILASKQRVDDKVNMLSDVTYDNLYFYEERLKRYIDKMKLGSAHGIDGIMSEHLKYASNCTPFIHELYVLFTICLKFGIVPDTFTKGLIVPILKKPTSNASISNNYRPVMISTAFSKLMEMFILEEGDYHDFGDSQFGFVPGRGTNIAISLTHDIISYNVKRGSPIAVCSLDAEGAFDAIPHSIISDKAINVMPDPCWRLLYYRYTKVTSQVKWDNCLSKNISILKGTTARGISSPFLFNIFYQDLVQELSRTVGGINIDNCSYNTFYYADDVLLASTTATGLQKLIDVAENYIKCHGLRFNPLKTQCIIYGKQYFVNDPTWSLDKTTLTVTSEITYLGVTLSNNNKNHVDTRIKACRRAFYSLQSAGLCKGGVSPDTMAHIWKAAVQPVLSYATQSMCLCKSDFQALDRTQSRLLKAALGLSKICKNTPLLQALKIHKISDLISGYTLSLLKSYFSNNSISRTFYSFLLKKTYVGCYDGSQ</sequence>
<dbReference type="SUPFAM" id="SSF56672">
    <property type="entry name" value="DNA/RNA polymerases"/>
    <property type="match status" value="1"/>
</dbReference>
<dbReference type="PROSITE" id="PS50878">
    <property type="entry name" value="RT_POL"/>
    <property type="match status" value="1"/>
</dbReference>
<dbReference type="EMBL" id="JAODUP010000669">
    <property type="protein sequence ID" value="KAK2145615.1"/>
    <property type="molecule type" value="Genomic_DNA"/>
</dbReference>
<dbReference type="PANTHER" id="PTHR47027">
    <property type="entry name" value="REVERSE TRANSCRIPTASE DOMAIN-CONTAINING PROTEIN"/>
    <property type="match status" value="1"/>
</dbReference>
<dbReference type="PANTHER" id="PTHR47027:SF20">
    <property type="entry name" value="REVERSE TRANSCRIPTASE-LIKE PROTEIN WITH RNA-DIRECTED DNA POLYMERASE DOMAIN"/>
    <property type="match status" value="1"/>
</dbReference>
<evidence type="ECO:0000313" key="4">
    <source>
        <dbReference type="Proteomes" id="UP001208570"/>
    </source>
</evidence>
<dbReference type="InterPro" id="IPR000477">
    <property type="entry name" value="RT_dom"/>
</dbReference>
<dbReference type="Proteomes" id="UP001208570">
    <property type="component" value="Unassembled WGS sequence"/>
</dbReference>
<accession>A0AAD9MU82</accession>
<gene>
    <name evidence="3" type="ORF">LSH36_669g04058</name>
</gene>
<evidence type="ECO:0000313" key="3">
    <source>
        <dbReference type="EMBL" id="KAK2145615.1"/>
    </source>
</evidence>